<feature type="domain" description="PDZ" evidence="5">
    <location>
        <begin position="551"/>
        <end position="622"/>
    </location>
</feature>
<feature type="compositionally biased region" description="Basic and acidic residues" evidence="4">
    <location>
        <begin position="350"/>
        <end position="359"/>
    </location>
</feature>
<comment type="caution">
    <text evidence="6">The sequence shown here is derived from an EMBL/GenBank/DDBJ whole genome shotgun (WGS) entry which is preliminary data.</text>
</comment>
<accession>A0A850ZK93</accession>
<dbReference type="EMBL" id="WAAG01079867">
    <property type="protein sequence ID" value="NWI05941.1"/>
    <property type="molecule type" value="Genomic_DNA"/>
</dbReference>
<evidence type="ECO:0000313" key="6">
    <source>
        <dbReference type="EMBL" id="NWI05941.1"/>
    </source>
</evidence>
<dbReference type="InterPro" id="IPR051844">
    <property type="entry name" value="USH2_Complex_Protein"/>
</dbReference>
<reference evidence="6" key="1">
    <citation type="submission" date="2019-09" db="EMBL/GenBank/DDBJ databases">
        <title>Bird 10,000 Genomes (B10K) Project - Family phase.</title>
        <authorList>
            <person name="Zhang G."/>
        </authorList>
    </citation>
    <scope>NUCLEOTIDE SEQUENCE</scope>
    <source>
        <strain evidence="6">B10K-DU-012-47</strain>
    </source>
</reference>
<feature type="region of interest" description="Disordered" evidence="4">
    <location>
        <begin position="280"/>
        <end position="396"/>
    </location>
</feature>
<gene>
    <name evidence="6" type="primary">Whrn</name>
    <name evidence="6" type="ORF">TICMUR_R04718</name>
</gene>
<dbReference type="GO" id="GO:0007605">
    <property type="term" value="P:sensory perception of sound"/>
    <property type="evidence" value="ECO:0007669"/>
    <property type="project" value="TreeGrafter"/>
</dbReference>
<dbReference type="GO" id="GO:0005929">
    <property type="term" value="C:cilium"/>
    <property type="evidence" value="ECO:0007669"/>
    <property type="project" value="TreeGrafter"/>
</dbReference>
<evidence type="ECO:0000313" key="7">
    <source>
        <dbReference type="Proteomes" id="UP000629438"/>
    </source>
</evidence>
<dbReference type="CDD" id="cd06741">
    <property type="entry name" value="PDZ2_FL-whirlin"/>
    <property type="match status" value="1"/>
</dbReference>
<dbReference type="AlphaFoldDB" id="A0A850ZK93"/>
<keyword evidence="3" id="KW-0966">Cell projection</keyword>
<dbReference type="Pfam" id="PF00595">
    <property type="entry name" value="PDZ"/>
    <property type="match status" value="2"/>
</dbReference>
<feature type="compositionally biased region" description="Pro residues" evidence="4">
    <location>
        <begin position="306"/>
        <end position="319"/>
    </location>
</feature>
<organism evidence="6 7">
    <name type="scientific">Tichodroma muraria</name>
    <dbReference type="NCBI Taxonomy" id="237442"/>
    <lineage>
        <taxon>Eukaryota</taxon>
        <taxon>Metazoa</taxon>
        <taxon>Chordata</taxon>
        <taxon>Craniata</taxon>
        <taxon>Vertebrata</taxon>
        <taxon>Euteleostomi</taxon>
        <taxon>Archelosauria</taxon>
        <taxon>Archosauria</taxon>
        <taxon>Dinosauria</taxon>
        <taxon>Saurischia</taxon>
        <taxon>Theropoda</taxon>
        <taxon>Coelurosauria</taxon>
        <taxon>Aves</taxon>
        <taxon>Neognathae</taxon>
        <taxon>Neoaves</taxon>
        <taxon>Telluraves</taxon>
        <taxon>Australaves</taxon>
        <taxon>Passeriformes</taxon>
        <taxon>Sittidae</taxon>
        <taxon>Tichodroma</taxon>
    </lineage>
</organism>
<dbReference type="SMART" id="SM00228">
    <property type="entry name" value="PDZ"/>
    <property type="match status" value="2"/>
</dbReference>
<dbReference type="PANTHER" id="PTHR23116">
    <property type="entry name" value="PDZ DOMAIN CONTAINING WHIRLIN AND HARMONIN-RELATED"/>
    <property type="match status" value="1"/>
</dbReference>
<dbReference type="InterPro" id="IPR036034">
    <property type="entry name" value="PDZ_sf"/>
</dbReference>
<dbReference type="GO" id="GO:0060088">
    <property type="term" value="P:auditory receptor cell stereocilium organization"/>
    <property type="evidence" value="ECO:0007669"/>
    <property type="project" value="TreeGrafter"/>
</dbReference>
<dbReference type="SUPFAM" id="SSF50156">
    <property type="entry name" value="PDZ domain-like"/>
    <property type="match status" value="2"/>
</dbReference>
<evidence type="ECO:0000256" key="2">
    <source>
        <dbReference type="ARBA" id="ARBA00022737"/>
    </source>
</evidence>
<feature type="non-terminal residue" evidence="6">
    <location>
        <position position="1"/>
    </location>
</feature>
<dbReference type="CDD" id="cd06742">
    <property type="entry name" value="PDZ3_FL-whirlin-like"/>
    <property type="match status" value="1"/>
</dbReference>
<evidence type="ECO:0000256" key="4">
    <source>
        <dbReference type="SAM" id="MobiDB-lite"/>
    </source>
</evidence>
<dbReference type="PROSITE" id="PS50106">
    <property type="entry name" value="PDZ"/>
    <property type="match status" value="2"/>
</dbReference>
<evidence type="ECO:0000256" key="1">
    <source>
        <dbReference type="ARBA" id="ARBA00004316"/>
    </source>
</evidence>
<dbReference type="FunFam" id="2.30.42.10:FF:000079">
    <property type="entry name" value="Whirlin a"/>
    <property type="match status" value="1"/>
</dbReference>
<dbReference type="PANTHER" id="PTHR23116:SF37">
    <property type="entry name" value="WHIRLIN"/>
    <property type="match status" value="1"/>
</dbReference>
<feature type="domain" description="PDZ" evidence="5">
    <location>
        <begin position="1"/>
        <end position="71"/>
    </location>
</feature>
<dbReference type="InterPro" id="IPR033028">
    <property type="entry name" value="Whirlin_HN-like_dom2"/>
</dbReference>
<dbReference type="FunFam" id="2.30.42.10:FF:000087">
    <property type="entry name" value="Whirlin a"/>
    <property type="match status" value="1"/>
</dbReference>
<dbReference type="Gene3D" id="2.30.42.10">
    <property type="match status" value="2"/>
</dbReference>
<feature type="non-terminal residue" evidence="6">
    <location>
        <position position="642"/>
    </location>
</feature>
<dbReference type="GO" id="GO:0001917">
    <property type="term" value="C:photoreceptor inner segment"/>
    <property type="evidence" value="ECO:0007669"/>
    <property type="project" value="TreeGrafter"/>
</dbReference>
<evidence type="ECO:0000259" key="5">
    <source>
        <dbReference type="PROSITE" id="PS50106"/>
    </source>
</evidence>
<comment type="subcellular location">
    <subcellularLocation>
        <location evidence="1">Cell projection</location>
    </subcellularLocation>
</comment>
<feature type="compositionally biased region" description="Basic and acidic residues" evidence="4">
    <location>
        <begin position="333"/>
        <end position="342"/>
    </location>
</feature>
<protein>
    <submittedName>
        <fullName evidence="6">WHRN protein</fullName>
    </submittedName>
</protein>
<name>A0A850ZK93_9PASS</name>
<proteinExistence type="predicted"/>
<dbReference type="FunFam" id="1.20.1160.20:FF:000002">
    <property type="entry name" value="Whirlin a"/>
    <property type="match status" value="1"/>
</dbReference>
<dbReference type="GO" id="GO:0005886">
    <property type="term" value="C:plasma membrane"/>
    <property type="evidence" value="ECO:0007669"/>
    <property type="project" value="TreeGrafter"/>
</dbReference>
<feature type="compositionally biased region" description="Polar residues" evidence="4">
    <location>
        <begin position="481"/>
        <end position="497"/>
    </location>
</feature>
<keyword evidence="2" id="KW-0677">Repeat</keyword>
<dbReference type="CDD" id="cd07357">
    <property type="entry name" value="HN_L-whirlin_R2_like"/>
    <property type="match status" value="1"/>
</dbReference>
<dbReference type="OrthoDB" id="10029564at2759"/>
<dbReference type="Gene3D" id="1.20.1160.20">
    <property type="match status" value="1"/>
</dbReference>
<feature type="region of interest" description="Disordered" evidence="4">
    <location>
        <begin position="429"/>
        <end position="547"/>
    </location>
</feature>
<dbReference type="Proteomes" id="UP000629438">
    <property type="component" value="Unassembled WGS sequence"/>
</dbReference>
<sequence length="642" mass="68985">QVNLVLNEGKSLGLMIRGGAEYSLGIYITGVDKGSEAESTGLKVGDQILEVNGRSFLSIPHDEAVKLLKSSRHLIMTVKDIGRLPHARTTVDETRWITSSQLGETLVSSAGYVPGGPGGPGGSPVFYRGLAGSQVTLSTMVNQTRVMLEEQARHLLNEQERATMGYYLDEYKEGNISVDALVMALFELLNTHAKFSLLSEVRGVISPQDLDRFDNLVLKREIESMKARQPAGPSTDSYSMMSYSDTVSSSSSHFTATTVSSARERLLWLIDLMENTSELEGAGDCHQSSINTLPDVSLDDLSSFPEEPPNFKPPPPPSAPQTLDPSCAQHRLPGKEKPKRPSSESSQEGGSRRVPERPRLPRAAGPTRVAMSPSCGRCRHCSRPVPSGSRGRGRRRRCSWRFRSPSALGLHPQRAESSYMAAPLRLASSLSPPRPSCGAAGVNPRGAAQPWERELPSPRGPWALGRPGPGAARPLTPRLSPASTLSQLSDSGQTLSEDSGVDIGEVETSGKDKSRQPGPGKSRSPKEATRSEGAAEGASKPPGLLEPTSCLIRVSKSAPTLGIAIEGGANTRQPLPRIVTIQRGGSAHNCGKLKVGHVILEVNGTGLRGKEHREAARIIAEAFKLKEKDYIDFLVTEFNVAL</sequence>
<evidence type="ECO:0000256" key="3">
    <source>
        <dbReference type="ARBA" id="ARBA00023273"/>
    </source>
</evidence>
<dbReference type="GO" id="GO:0002142">
    <property type="term" value="C:stereocilia ankle link complex"/>
    <property type="evidence" value="ECO:0007669"/>
    <property type="project" value="TreeGrafter"/>
</dbReference>
<keyword evidence="7" id="KW-1185">Reference proteome</keyword>
<dbReference type="InterPro" id="IPR001478">
    <property type="entry name" value="PDZ"/>
</dbReference>
<dbReference type="GO" id="GO:0032426">
    <property type="term" value="C:stereocilium tip"/>
    <property type="evidence" value="ECO:0007669"/>
    <property type="project" value="TreeGrafter"/>
</dbReference>